<dbReference type="SMART" id="SM00530">
    <property type="entry name" value="HTH_XRE"/>
    <property type="match status" value="1"/>
</dbReference>
<organism evidence="2 3">
    <name type="scientific">Leptospira ellisii</name>
    <dbReference type="NCBI Taxonomy" id="2023197"/>
    <lineage>
        <taxon>Bacteria</taxon>
        <taxon>Pseudomonadati</taxon>
        <taxon>Spirochaetota</taxon>
        <taxon>Spirochaetia</taxon>
        <taxon>Leptospirales</taxon>
        <taxon>Leptospiraceae</taxon>
        <taxon>Leptospira</taxon>
    </lineage>
</organism>
<gene>
    <name evidence="2" type="ORF">CH379_019630</name>
</gene>
<comment type="caution">
    <text evidence="2">The sequence shown here is derived from an EMBL/GenBank/DDBJ whole genome shotgun (WGS) entry which is preliminary data.</text>
</comment>
<dbReference type="InterPro" id="IPR001387">
    <property type="entry name" value="Cro/C1-type_HTH"/>
</dbReference>
<dbReference type="GO" id="GO:0003677">
    <property type="term" value="F:DNA binding"/>
    <property type="evidence" value="ECO:0007669"/>
    <property type="project" value="InterPro"/>
</dbReference>
<dbReference type="AlphaFoldDB" id="A0AAE4QRI0"/>
<reference evidence="2 3" key="1">
    <citation type="journal article" date="2018" name="Microb. Genom.">
        <title>Deciphering the unexplored Leptospira diversity from soils uncovers genomic evolution to virulence.</title>
        <authorList>
            <person name="Thibeaux R."/>
            <person name="Iraola G."/>
            <person name="Ferres I."/>
            <person name="Bierque E."/>
            <person name="Girault D."/>
            <person name="Soupe-Gilbert M.E."/>
            <person name="Picardeau M."/>
            <person name="Goarant C."/>
        </authorList>
    </citation>
    <scope>NUCLEOTIDE SEQUENCE [LARGE SCALE GENOMIC DNA]</scope>
    <source>
        <strain evidence="2 3">ATI7-C-A5</strain>
    </source>
</reference>
<dbReference type="PROSITE" id="PS50943">
    <property type="entry name" value="HTH_CROC1"/>
    <property type="match status" value="1"/>
</dbReference>
<dbReference type="Proteomes" id="UP000232122">
    <property type="component" value="Unassembled WGS sequence"/>
</dbReference>
<evidence type="ECO:0000313" key="2">
    <source>
        <dbReference type="EMBL" id="MDV6237843.1"/>
    </source>
</evidence>
<evidence type="ECO:0000313" key="3">
    <source>
        <dbReference type="Proteomes" id="UP000232122"/>
    </source>
</evidence>
<dbReference type="Gene3D" id="1.10.260.40">
    <property type="entry name" value="lambda repressor-like DNA-binding domains"/>
    <property type="match status" value="1"/>
</dbReference>
<name>A0AAE4QRI0_9LEPT</name>
<feature type="domain" description="HTH cro/C1-type" evidence="1">
    <location>
        <begin position="12"/>
        <end position="66"/>
    </location>
</feature>
<dbReference type="EMBL" id="NPEF02000037">
    <property type="protein sequence ID" value="MDV6237843.1"/>
    <property type="molecule type" value="Genomic_DNA"/>
</dbReference>
<sequence>MTILSETPSDRLLEIMKKEGWTQSNLAEFGETSKQSVSRYIQKKRGIDFDFVYNLQRKTGYNSLWILKGIGPQKLPAELRTKIDEDKFFERVDQERAILRKLDKFSGAFEFLEQVSNLKPSDFNQLKTYLERMFP</sequence>
<dbReference type="Pfam" id="PF01381">
    <property type="entry name" value="HTH_3"/>
    <property type="match status" value="1"/>
</dbReference>
<dbReference type="SUPFAM" id="SSF47413">
    <property type="entry name" value="lambda repressor-like DNA-binding domains"/>
    <property type="match status" value="1"/>
</dbReference>
<keyword evidence="3" id="KW-1185">Reference proteome</keyword>
<dbReference type="CDD" id="cd00093">
    <property type="entry name" value="HTH_XRE"/>
    <property type="match status" value="1"/>
</dbReference>
<evidence type="ECO:0000259" key="1">
    <source>
        <dbReference type="PROSITE" id="PS50943"/>
    </source>
</evidence>
<accession>A0AAE4QRI0</accession>
<protein>
    <submittedName>
        <fullName evidence="2">Helix-turn-helix transcriptional regulator</fullName>
    </submittedName>
</protein>
<proteinExistence type="predicted"/>
<dbReference type="InterPro" id="IPR010982">
    <property type="entry name" value="Lambda_DNA-bd_dom_sf"/>
</dbReference>
<dbReference type="RefSeq" id="WP_243399466.1">
    <property type="nucleotide sequence ID" value="NZ_NPEF02000037.1"/>
</dbReference>